<protein>
    <submittedName>
        <fullName evidence="2">Multiple sugar transport system substrate-binding protein</fullName>
    </submittedName>
</protein>
<evidence type="ECO:0000256" key="1">
    <source>
        <dbReference type="SAM" id="SignalP"/>
    </source>
</evidence>
<dbReference type="PROSITE" id="PS51318">
    <property type="entry name" value="TAT"/>
    <property type="match status" value="1"/>
</dbReference>
<dbReference type="RefSeq" id="WP_244275047.1">
    <property type="nucleotide sequence ID" value="NZ_FXBM01000004.1"/>
</dbReference>
<organism evidence="2 3">
    <name type="scientific">Rathayibacter oskolensis</name>
    <dbReference type="NCBI Taxonomy" id="1891671"/>
    <lineage>
        <taxon>Bacteria</taxon>
        <taxon>Bacillati</taxon>
        <taxon>Actinomycetota</taxon>
        <taxon>Actinomycetes</taxon>
        <taxon>Micrococcales</taxon>
        <taxon>Microbacteriaceae</taxon>
        <taxon>Rathayibacter</taxon>
    </lineage>
</organism>
<dbReference type="Pfam" id="PF01547">
    <property type="entry name" value="SBP_bac_1"/>
    <property type="match status" value="1"/>
</dbReference>
<dbReference type="EMBL" id="FXBM01000004">
    <property type="protein sequence ID" value="SMH50673.1"/>
    <property type="molecule type" value="Genomic_DNA"/>
</dbReference>
<dbReference type="AlphaFoldDB" id="A0A1X7PH61"/>
<evidence type="ECO:0000313" key="2">
    <source>
        <dbReference type="EMBL" id="SMH50673.1"/>
    </source>
</evidence>
<dbReference type="InterPro" id="IPR006059">
    <property type="entry name" value="SBP"/>
</dbReference>
<feature type="chain" id="PRO_5039692223" evidence="1">
    <location>
        <begin position="35"/>
        <end position="450"/>
    </location>
</feature>
<reference evidence="3" key="1">
    <citation type="submission" date="2017-04" db="EMBL/GenBank/DDBJ databases">
        <authorList>
            <person name="Varghese N."/>
            <person name="Submissions S."/>
        </authorList>
    </citation>
    <scope>NUCLEOTIDE SEQUENCE [LARGE SCALE GENOMIC DNA]</scope>
    <source>
        <strain evidence="3">VKM Ac-2121</strain>
    </source>
</reference>
<dbReference type="InterPro" id="IPR006311">
    <property type="entry name" value="TAT_signal"/>
</dbReference>
<dbReference type="PANTHER" id="PTHR43649">
    <property type="entry name" value="ARABINOSE-BINDING PROTEIN-RELATED"/>
    <property type="match status" value="1"/>
</dbReference>
<proteinExistence type="predicted"/>
<sequence length="450" mass="48012">MRSLSRRAATMLAAAALGSVLVLTGCSTPGASTAAADVSQDDVDTAMTTPTTITFWTWNDLSAEVAMFEEEYPDITVDLVNVGSGNDYYTKLRSALQAGKGAPDVAQIEYHNMPSFILEKQFADLTPYLDTELSSQFEDFAWDQVATDDGIWGVPQDTGPLGLLYRNDIFSANGITTPPATWDEFATDAATIHAADPSSYIANISPSNATATLGLFWQGGAKPFSYDGAETVGIDLTSPEMTAVAEYWQELVDADLVSTDPDFTDQWYQGLAGGKYASWVAAAWGPQFLQGTAADTAGLWSAAKLPQWEAGQDVSGSVGGSANTVIATSANPIPAAKFAEFINSDHDSALAMGNDLSLFPAATTALEDPAFTDKPVEFFGGQKTNELYSEISPTVSPDFQWLPFMDPVAEAYNDTFGKALTDKTSLTDALQAWDDEVTEYATSQGFTVSP</sequence>
<dbReference type="Gene3D" id="3.40.190.10">
    <property type="entry name" value="Periplasmic binding protein-like II"/>
    <property type="match status" value="3"/>
</dbReference>
<dbReference type="Proteomes" id="UP000193711">
    <property type="component" value="Unassembled WGS sequence"/>
</dbReference>
<keyword evidence="3" id="KW-1185">Reference proteome</keyword>
<feature type="signal peptide" evidence="1">
    <location>
        <begin position="1"/>
        <end position="34"/>
    </location>
</feature>
<gene>
    <name evidence="2" type="ORF">SAMN06295885_3608</name>
</gene>
<accession>A0A1X7PH61</accession>
<dbReference type="PROSITE" id="PS51257">
    <property type="entry name" value="PROKAR_LIPOPROTEIN"/>
    <property type="match status" value="1"/>
</dbReference>
<keyword evidence="2" id="KW-0813">Transport</keyword>
<name>A0A1X7PH61_9MICO</name>
<dbReference type="SUPFAM" id="SSF53850">
    <property type="entry name" value="Periplasmic binding protein-like II"/>
    <property type="match status" value="1"/>
</dbReference>
<keyword evidence="2" id="KW-0762">Sugar transport</keyword>
<evidence type="ECO:0000313" key="3">
    <source>
        <dbReference type="Proteomes" id="UP000193711"/>
    </source>
</evidence>
<keyword evidence="1" id="KW-0732">Signal</keyword>
<dbReference type="PANTHER" id="PTHR43649:SF14">
    <property type="entry name" value="BLR3389 PROTEIN"/>
    <property type="match status" value="1"/>
</dbReference>
<dbReference type="InterPro" id="IPR050490">
    <property type="entry name" value="Bact_solute-bd_prot1"/>
</dbReference>
<dbReference type="STRING" id="1891671.SAMN06295885_3608"/>